<feature type="domain" description="HPr" evidence="15">
    <location>
        <begin position="169"/>
        <end position="256"/>
    </location>
</feature>
<dbReference type="InterPro" id="IPR011055">
    <property type="entry name" value="Dup_hybrid_motif"/>
</dbReference>
<evidence type="ECO:0000256" key="3">
    <source>
        <dbReference type="ARBA" id="ARBA00004496"/>
    </source>
</evidence>
<feature type="domain" description="PTS EIIA type-1" evidence="14">
    <location>
        <begin position="22"/>
        <end position="126"/>
    </location>
</feature>
<dbReference type="PANTHER" id="PTHR46244:SF6">
    <property type="entry name" value="PHOSPHOENOLPYRUVATE-PROTEIN PHOSPHOTRANSFERASE"/>
    <property type="match status" value="1"/>
</dbReference>
<evidence type="ECO:0000256" key="6">
    <source>
        <dbReference type="ARBA" id="ARBA00022448"/>
    </source>
</evidence>
<dbReference type="Gene3D" id="3.50.30.10">
    <property type="entry name" value="Phosphohistidine domain"/>
    <property type="match status" value="1"/>
</dbReference>
<dbReference type="Gene3D" id="3.30.1340.10">
    <property type="entry name" value="HPr-like"/>
    <property type="match status" value="1"/>
</dbReference>
<keyword evidence="16" id="KW-0670">Pyruvate</keyword>
<dbReference type="GO" id="GO:0005737">
    <property type="term" value="C:cytoplasm"/>
    <property type="evidence" value="ECO:0007669"/>
    <property type="project" value="UniProtKB-SubCell"/>
</dbReference>
<keyword evidence="13" id="KW-0460">Magnesium</keyword>
<evidence type="ECO:0000256" key="10">
    <source>
        <dbReference type="ARBA" id="ARBA00022683"/>
    </source>
</evidence>
<dbReference type="EC" id="2.7.3.9" evidence="5"/>
<dbReference type="Gene3D" id="2.70.70.10">
    <property type="entry name" value="Glucose Permease (Domain IIA)"/>
    <property type="match status" value="1"/>
</dbReference>
<evidence type="ECO:0000313" key="17">
    <source>
        <dbReference type="Proteomes" id="UP000325255"/>
    </source>
</evidence>
<dbReference type="GO" id="GO:0016301">
    <property type="term" value="F:kinase activity"/>
    <property type="evidence" value="ECO:0007669"/>
    <property type="project" value="UniProtKB-KW"/>
</dbReference>
<comment type="caution">
    <text evidence="16">The sequence shown here is derived from an EMBL/GenBank/DDBJ whole genome shotgun (WGS) entry which is preliminary data.</text>
</comment>
<dbReference type="Gene3D" id="3.20.20.60">
    <property type="entry name" value="Phosphoenolpyruvate-binding domains"/>
    <property type="match status" value="1"/>
</dbReference>
<dbReference type="SUPFAM" id="SSF51621">
    <property type="entry name" value="Phosphoenolpyruvate/pyruvate domain"/>
    <property type="match status" value="1"/>
</dbReference>
<gene>
    <name evidence="16" type="primary">ptsP</name>
    <name evidence="16" type="ORF">F1189_11890</name>
</gene>
<dbReference type="SUPFAM" id="SSF55594">
    <property type="entry name" value="HPr-like"/>
    <property type="match status" value="1"/>
</dbReference>
<dbReference type="InterPro" id="IPR023151">
    <property type="entry name" value="PEP_util_CS"/>
</dbReference>
<dbReference type="SUPFAM" id="SSF51261">
    <property type="entry name" value="Duplicated hybrid motif"/>
    <property type="match status" value="1"/>
</dbReference>
<dbReference type="InterPro" id="IPR008731">
    <property type="entry name" value="PTS_EIN"/>
</dbReference>
<evidence type="ECO:0000256" key="8">
    <source>
        <dbReference type="ARBA" id="ARBA00022597"/>
    </source>
</evidence>
<evidence type="ECO:0000259" key="15">
    <source>
        <dbReference type="PROSITE" id="PS51350"/>
    </source>
</evidence>
<evidence type="ECO:0000256" key="11">
    <source>
        <dbReference type="ARBA" id="ARBA00022723"/>
    </source>
</evidence>
<keyword evidence="9 16" id="KW-0808">Transferase</keyword>
<evidence type="ECO:0000256" key="4">
    <source>
        <dbReference type="ARBA" id="ARBA00007837"/>
    </source>
</evidence>
<dbReference type="Pfam" id="PF00381">
    <property type="entry name" value="PTS-HPr"/>
    <property type="match status" value="1"/>
</dbReference>
<dbReference type="GO" id="GO:0046872">
    <property type="term" value="F:metal ion binding"/>
    <property type="evidence" value="ECO:0007669"/>
    <property type="project" value="UniProtKB-KW"/>
</dbReference>
<evidence type="ECO:0000256" key="7">
    <source>
        <dbReference type="ARBA" id="ARBA00022490"/>
    </source>
</evidence>
<dbReference type="NCBIfam" id="TIGR01003">
    <property type="entry name" value="PTS_HPr_family"/>
    <property type="match status" value="1"/>
</dbReference>
<dbReference type="PROSITE" id="PS51093">
    <property type="entry name" value="PTS_EIIA_TYPE_1"/>
    <property type="match status" value="1"/>
</dbReference>
<dbReference type="GO" id="GO:0008965">
    <property type="term" value="F:phosphoenolpyruvate-protein phosphotransferase activity"/>
    <property type="evidence" value="ECO:0007669"/>
    <property type="project" value="UniProtKB-EC"/>
</dbReference>
<dbReference type="InterPro" id="IPR008279">
    <property type="entry name" value="PEP-util_enz_mobile_dom"/>
</dbReference>
<dbReference type="PRINTS" id="PR01736">
    <property type="entry name" value="PHPHTRNFRASE"/>
</dbReference>
<dbReference type="InterPro" id="IPR050499">
    <property type="entry name" value="PEP-utilizing_PTS_enzyme"/>
</dbReference>
<dbReference type="EMBL" id="VWPK01000016">
    <property type="protein sequence ID" value="KAA5612001.1"/>
    <property type="molecule type" value="Genomic_DNA"/>
</dbReference>
<dbReference type="InterPro" id="IPR036618">
    <property type="entry name" value="PtsI_HPr-bd_sf"/>
</dbReference>
<evidence type="ECO:0000256" key="9">
    <source>
        <dbReference type="ARBA" id="ARBA00022679"/>
    </source>
</evidence>
<dbReference type="SUPFAM" id="SSF52009">
    <property type="entry name" value="Phosphohistidine domain"/>
    <property type="match status" value="1"/>
</dbReference>
<evidence type="ECO:0000256" key="1">
    <source>
        <dbReference type="ARBA" id="ARBA00000683"/>
    </source>
</evidence>
<reference evidence="16 17" key="1">
    <citation type="submission" date="2019-09" db="EMBL/GenBank/DDBJ databases">
        <title>Genome sequence of Rhodovastum atsumiense, a diverse member of the Acetobacteraceae family of non-sulfur purple photosynthetic bacteria.</title>
        <authorList>
            <person name="Meyer T."/>
            <person name="Kyndt J."/>
        </authorList>
    </citation>
    <scope>NUCLEOTIDE SEQUENCE [LARGE SCALE GENOMIC DNA]</scope>
    <source>
        <strain evidence="16 17">DSM 21279</strain>
    </source>
</reference>
<dbReference type="InterPro" id="IPR006318">
    <property type="entry name" value="PTS_EI-like"/>
</dbReference>
<dbReference type="OrthoDB" id="9765468at2"/>
<evidence type="ECO:0000256" key="13">
    <source>
        <dbReference type="ARBA" id="ARBA00022842"/>
    </source>
</evidence>
<dbReference type="InterPro" id="IPR001127">
    <property type="entry name" value="PTS_EIIA_1_perm"/>
</dbReference>
<evidence type="ECO:0000256" key="5">
    <source>
        <dbReference type="ARBA" id="ARBA00012232"/>
    </source>
</evidence>
<protein>
    <recommendedName>
        <fullName evidence="5">phosphoenolpyruvate--protein phosphotransferase</fullName>
        <ecNumber evidence="5">2.7.3.9</ecNumber>
    </recommendedName>
</protein>
<dbReference type="Gene3D" id="1.10.274.10">
    <property type="entry name" value="PtsI, HPr-binding domain"/>
    <property type="match status" value="1"/>
</dbReference>
<keyword evidence="8" id="KW-0762">Sugar transport</keyword>
<dbReference type="GO" id="GO:0009401">
    <property type="term" value="P:phosphoenolpyruvate-dependent sugar phosphotransferase system"/>
    <property type="evidence" value="ECO:0007669"/>
    <property type="project" value="UniProtKB-KW"/>
</dbReference>
<dbReference type="PROSITE" id="PS51350">
    <property type="entry name" value="PTS_HPR_DOM"/>
    <property type="match status" value="1"/>
</dbReference>
<keyword evidence="12" id="KW-0418">Kinase</keyword>
<dbReference type="NCBIfam" id="TIGR01417">
    <property type="entry name" value="PTS_I_fam"/>
    <property type="match status" value="1"/>
</dbReference>
<dbReference type="AlphaFoldDB" id="A0A5M6IUU5"/>
<evidence type="ECO:0000259" key="14">
    <source>
        <dbReference type="PROSITE" id="PS51093"/>
    </source>
</evidence>
<dbReference type="InterPro" id="IPR000121">
    <property type="entry name" value="PEP_util_C"/>
</dbReference>
<dbReference type="Proteomes" id="UP000325255">
    <property type="component" value="Unassembled WGS sequence"/>
</dbReference>
<name>A0A5M6IUU5_9PROT</name>
<sequence length="852" mass="88450">MPEQAIKAPLAGWVTPLSELEDPVFAGLVLGDGVAIDPVESTLRAPCDGIVTMLHRAHHALTLRTADGADILMHIGLDTVALGGTGFTPHVAVGQQVRTGEALISFDVALLAGRAKSLVSPVIVTAGDRSFTVADRVLGREVTAGDILFTLIAATAAATAAPAPEAGAQVARDVVLRIPTGLHARPAGIVSAAARGYQAEIAIALRDARANARSAVSLMGLGAQAGDILTLTARGPDAAAAVEAIATLLAEGHEASGPAPSHAAPPAVAPPLAVPEPPVPSPAAPFEPGTEQALSGVPAVPGRAVGTAFPLRAERVEVEEHGAGPDTERQRLRQALTKSQGDLQAEIGRSPAGSQQGEILQAHLAFVEDPDLAEAADAAITAGKSAGFAWNGAIDRQIDVLRGLGIDRMAERTDDLRDVSRRVLQALSGKAQEAIVLPPRAVLLADDLLPSQLATLPATDIAGIALARGGRTSHVAIMAGSLGIPTLVAVGPGLARVPEGAPVILDAEAGTLRVFPAAGTLVQMEASVTAARERSAAQLRAAHEDCRLADGTRIEVVANLGGEADIPEALARGAEGCGLLRSEFLFLDRVTAPSEDVQHATYQRIADGLQGRPLIIRTLDAGADKQLPYLDLPHEENPALGLRGVRVGLWRPELLRAQFRAILRVRPPGQCRIMLPMIALLEEIRAARALFEEVRQELGHTDPVQLGIMVEVPSAALMATTLAAEADFFSIGSNDLTQYALAMDRVNPLLARQLDGLHPAVLRLIAMTCEGASRHARWVGVCGGIASVPRAAPVLVGLGVTELSATAAAIPAVKALLRGLTREDCVRVAQQALAQDSAEAVHRLLAQTWPEA</sequence>
<organism evidence="16 17">
    <name type="scientific">Rhodovastum atsumiense</name>
    <dbReference type="NCBI Taxonomy" id="504468"/>
    <lineage>
        <taxon>Bacteria</taxon>
        <taxon>Pseudomonadati</taxon>
        <taxon>Pseudomonadota</taxon>
        <taxon>Alphaproteobacteria</taxon>
        <taxon>Acetobacterales</taxon>
        <taxon>Acetobacteraceae</taxon>
        <taxon>Rhodovastum</taxon>
    </lineage>
</organism>
<dbReference type="PROSITE" id="PS00742">
    <property type="entry name" value="PEP_ENZYMES_2"/>
    <property type="match status" value="1"/>
</dbReference>
<dbReference type="PROSITE" id="PS00371">
    <property type="entry name" value="PTS_EIIA_TYPE_1_HIS"/>
    <property type="match status" value="1"/>
</dbReference>
<comment type="cofactor">
    <cofactor evidence="2">
        <name>Mg(2+)</name>
        <dbReference type="ChEBI" id="CHEBI:18420"/>
    </cofactor>
</comment>
<keyword evidence="11" id="KW-0479">Metal-binding</keyword>
<accession>A0A5M6IUU5</accession>
<evidence type="ECO:0000256" key="2">
    <source>
        <dbReference type="ARBA" id="ARBA00001946"/>
    </source>
</evidence>
<dbReference type="InterPro" id="IPR040442">
    <property type="entry name" value="Pyrv_kinase-like_dom_sf"/>
</dbReference>
<dbReference type="SUPFAM" id="SSF47831">
    <property type="entry name" value="Enzyme I of the PEP:sugar phosphotransferase system HPr-binding (sub)domain"/>
    <property type="match status" value="1"/>
</dbReference>
<comment type="catalytic activity">
    <reaction evidence="1">
        <text>L-histidyl-[protein] + phosphoenolpyruvate = N(pros)-phospho-L-histidyl-[protein] + pyruvate</text>
        <dbReference type="Rhea" id="RHEA:23880"/>
        <dbReference type="Rhea" id="RHEA-COMP:9745"/>
        <dbReference type="Rhea" id="RHEA-COMP:9746"/>
        <dbReference type="ChEBI" id="CHEBI:15361"/>
        <dbReference type="ChEBI" id="CHEBI:29979"/>
        <dbReference type="ChEBI" id="CHEBI:58702"/>
        <dbReference type="ChEBI" id="CHEBI:64837"/>
        <dbReference type="EC" id="2.7.3.9"/>
    </reaction>
</comment>
<dbReference type="PANTHER" id="PTHR46244">
    <property type="entry name" value="PHOSPHOENOLPYRUVATE-PROTEIN PHOSPHOTRANSFERASE"/>
    <property type="match status" value="1"/>
</dbReference>
<evidence type="ECO:0000256" key="12">
    <source>
        <dbReference type="ARBA" id="ARBA00022777"/>
    </source>
</evidence>
<keyword evidence="17" id="KW-1185">Reference proteome</keyword>
<dbReference type="CDD" id="cd00367">
    <property type="entry name" value="PTS-HPr_like"/>
    <property type="match status" value="1"/>
</dbReference>
<dbReference type="Pfam" id="PF00358">
    <property type="entry name" value="PTS_EIIA_1"/>
    <property type="match status" value="1"/>
</dbReference>
<dbReference type="PRINTS" id="PR00107">
    <property type="entry name" value="PHOSPHOCPHPR"/>
</dbReference>
<dbReference type="InterPro" id="IPR000032">
    <property type="entry name" value="HPr-like"/>
</dbReference>
<dbReference type="NCBIfam" id="TIGR00830">
    <property type="entry name" value="PTBA"/>
    <property type="match status" value="1"/>
</dbReference>
<keyword evidence="10" id="KW-0598">Phosphotransferase system</keyword>
<dbReference type="InterPro" id="IPR036637">
    <property type="entry name" value="Phosphohistidine_dom_sf"/>
</dbReference>
<comment type="subcellular location">
    <subcellularLocation>
        <location evidence="3">Cytoplasm</location>
    </subcellularLocation>
</comment>
<keyword evidence="6" id="KW-0813">Transport</keyword>
<dbReference type="Pfam" id="PF05524">
    <property type="entry name" value="PEP-utilisers_N"/>
    <property type="match status" value="1"/>
</dbReference>
<keyword evidence="7" id="KW-0963">Cytoplasm</keyword>
<dbReference type="InterPro" id="IPR015813">
    <property type="entry name" value="Pyrv/PenolPyrv_kinase-like_dom"/>
</dbReference>
<dbReference type="InterPro" id="IPR035895">
    <property type="entry name" value="HPr-like_sf"/>
</dbReference>
<evidence type="ECO:0000313" key="16">
    <source>
        <dbReference type="EMBL" id="KAA5612001.1"/>
    </source>
</evidence>
<dbReference type="Pfam" id="PF00391">
    <property type="entry name" value="PEP-utilizers"/>
    <property type="match status" value="1"/>
</dbReference>
<proteinExistence type="inferred from homology"/>
<comment type="similarity">
    <text evidence="4">Belongs to the PEP-utilizing enzyme family.</text>
</comment>
<dbReference type="Pfam" id="PF02896">
    <property type="entry name" value="PEP-utilizers_C"/>
    <property type="match status" value="1"/>
</dbReference>